<feature type="compositionally biased region" description="Low complexity" evidence="1">
    <location>
        <begin position="18"/>
        <end position="32"/>
    </location>
</feature>
<dbReference type="RefSeq" id="XP_065724457.1">
    <property type="nucleotide sequence ID" value="XM_065868385.2"/>
</dbReference>
<dbReference type="AlphaFoldDB" id="A0AB40DJF6"/>
<accession>A0AB40DJF6</accession>
<protein>
    <submittedName>
        <fullName evidence="3">Uncharacterized protein</fullName>
    </submittedName>
</protein>
<sequence length="529" mass="58704">MNQDGLSPPIDHDGDTLSNSSDSMHNSDVSSVLDITTSPRNSPTGCGIALRRNEDEEPRERISTASNEPTSPDSPGMSSRNPGQMSPIGDYSEEVYNEETALNLGRLPRLRVEDDIVTGTDSAHWSLTSWLRTQNHHSFAPGLLESCVEEFQNTEWTDSKSSDDSSVGGDGRFGMGGYQPPLADAVRAANAAWDIYLDDSSGDRIAPNDAILDRILAAPDSQVIFDATLSSIGDTDHYDPVRSPTPRTPWSPGHLDWSVEMDQFTGRADSADDSSLEGDGLRVTTAVWENYLDTLFLLGSPSERSPYDAENDLVLASPDSPPLRMEDEIHNTVCSPPPQTPECDRSKPWHPVPPTVTLAITPGRRISNPTTARAVSSRAPFSPLFLAQGLRTSARLLPPTPGRTVPPAAYDMLHWRKPRTSTSETEDTQWGLQDLRVSPGAEEALSEDHWVVAPLAWRVDTHDRRLPPTLVQFVLQHERTRVRFFRHAGGHRFRITISGNVISKRRRLYFKKHQRNFFSDFRFCFSPLA</sequence>
<name>A0AB40DJF6_DROSZ</name>
<feature type="compositionally biased region" description="Basic and acidic residues" evidence="1">
    <location>
        <begin position="51"/>
        <end position="62"/>
    </location>
</feature>
<dbReference type="Proteomes" id="UP001652628">
    <property type="component" value="Chromosome X"/>
</dbReference>
<proteinExistence type="predicted"/>
<evidence type="ECO:0000313" key="3">
    <source>
        <dbReference type="RefSeq" id="XP_065724457.1"/>
    </source>
</evidence>
<feature type="region of interest" description="Disordered" evidence="1">
    <location>
        <begin position="1"/>
        <end position="90"/>
    </location>
</feature>
<evidence type="ECO:0000313" key="2">
    <source>
        <dbReference type="Proteomes" id="UP001652628"/>
    </source>
</evidence>
<reference evidence="3" key="1">
    <citation type="submission" date="2025-08" db="UniProtKB">
        <authorList>
            <consortium name="RefSeq"/>
        </authorList>
    </citation>
    <scope>IDENTIFICATION</scope>
</reference>
<feature type="region of interest" description="Disordered" evidence="1">
    <location>
        <begin position="155"/>
        <end position="174"/>
    </location>
</feature>
<keyword evidence="2" id="KW-1185">Reference proteome</keyword>
<evidence type="ECO:0000256" key="1">
    <source>
        <dbReference type="SAM" id="MobiDB-lite"/>
    </source>
</evidence>
<feature type="compositionally biased region" description="Polar residues" evidence="1">
    <location>
        <begin position="33"/>
        <end position="44"/>
    </location>
</feature>
<dbReference type="GeneID" id="136117411"/>
<organism evidence="2 3">
    <name type="scientific">Drosophila suzukii</name>
    <name type="common">Spotted-wing drosophila fruit fly</name>
    <dbReference type="NCBI Taxonomy" id="28584"/>
    <lineage>
        <taxon>Eukaryota</taxon>
        <taxon>Metazoa</taxon>
        <taxon>Ecdysozoa</taxon>
        <taxon>Arthropoda</taxon>
        <taxon>Hexapoda</taxon>
        <taxon>Insecta</taxon>
        <taxon>Pterygota</taxon>
        <taxon>Neoptera</taxon>
        <taxon>Endopterygota</taxon>
        <taxon>Diptera</taxon>
        <taxon>Brachycera</taxon>
        <taxon>Muscomorpha</taxon>
        <taxon>Ephydroidea</taxon>
        <taxon>Drosophilidae</taxon>
        <taxon>Drosophila</taxon>
        <taxon>Sophophora</taxon>
    </lineage>
</organism>
<gene>
    <name evidence="3" type="primary">LOC136117411</name>
</gene>
<feature type="compositionally biased region" description="Polar residues" evidence="1">
    <location>
        <begin position="63"/>
        <end position="84"/>
    </location>
</feature>